<dbReference type="AlphaFoldDB" id="A0A5B8MLU0"/>
<evidence type="ECO:0000256" key="2">
    <source>
        <dbReference type="ARBA" id="ARBA00023315"/>
    </source>
</evidence>
<evidence type="ECO:0000256" key="4">
    <source>
        <dbReference type="SAM" id="Phobius"/>
    </source>
</evidence>
<keyword evidence="4" id="KW-1133">Transmembrane helix</keyword>
<evidence type="ECO:0000313" key="6">
    <source>
        <dbReference type="EMBL" id="QDZ21496.1"/>
    </source>
</evidence>
<feature type="transmembrane region" description="Helical" evidence="4">
    <location>
        <begin position="209"/>
        <end position="228"/>
    </location>
</feature>
<feature type="region of interest" description="Disordered" evidence="3">
    <location>
        <begin position="1"/>
        <end position="23"/>
    </location>
</feature>
<dbReference type="Pfam" id="PF01553">
    <property type="entry name" value="Acyltransferase"/>
    <property type="match status" value="1"/>
</dbReference>
<keyword evidence="1" id="KW-0808">Transferase</keyword>
<dbReference type="OrthoDB" id="202234at2759"/>
<evidence type="ECO:0000256" key="3">
    <source>
        <dbReference type="SAM" id="MobiDB-lite"/>
    </source>
</evidence>
<protein>
    <recommendedName>
        <fullName evidence="5">Phospholipid/glycerol acyltransferase domain-containing protein</fullName>
    </recommendedName>
</protein>
<dbReference type="STRING" id="1764295.A0A5B8MLU0"/>
<dbReference type="PANTHER" id="PTHR10434">
    <property type="entry name" value="1-ACYL-SN-GLYCEROL-3-PHOSPHATE ACYLTRANSFERASE"/>
    <property type="match status" value="1"/>
</dbReference>
<dbReference type="GO" id="GO:0005783">
    <property type="term" value="C:endoplasmic reticulum"/>
    <property type="evidence" value="ECO:0007669"/>
    <property type="project" value="TreeGrafter"/>
</dbReference>
<dbReference type="Proteomes" id="UP000316726">
    <property type="component" value="Chromosome 5"/>
</dbReference>
<keyword evidence="4" id="KW-0472">Membrane</keyword>
<dbReference type="SMART" id="SM00563">
    <property type="entry name" value="PlsC"/>
    <property type="match status" value="1"/>
</dbReference>
<name>A0A5B8MLU0_9CHLO</name>
<sequence length="586" mass="64552">MLRRRGRETGSTSTTRAEDAWRGTPRGAKEVEAYGWWSLIRVLGIASGVALVGISLASMLLGPLLRLLVKSLVLLTVVLVGLRHHADNGGLVWSGERFYARRWAFPDGRTASALKPVLKRLCVEAIGELLPHPALHHDSHEDDCLAESVVTLVFDRDRGGGAPGAKHPPVAMHLGFKASCMRIVIHNAMALVTRDYQGTEAMRGLHQHLAILNLLLTFLTLGTISLTFTEISSGPARWQADFCQSLFPNPRFCNSIECGGGPQPWQLDIARFMMENHGAEMGTSPAAGHEGLRLNEESFVLVVDAEGEMVFHVGRLNLFYSLWRLVLMTFPVARTVYTVVLLLWTALELMAFAVLGRIDLMQTCAAKTMDWLGVEVQISGESESDLHRTRSCGTLWVSNHYTLFDYTVMHLVSRRVLRTIVKADIAEEMPVLGPITSTFLFDYMGCVPYQRGSRESGARVREALKRALVEDGTPVLVFPEGTGTENGPPLEFRRGSLVSAHELGVPVQPVSIWYSEAIGLAPESPTLSQLSKMVMRPMQVVVKLGPLLSPATYRDADSFAQAVEDCVRTNFREIAGSRRGWGRPGS</sequence>
<reference evidence="6 7" key="1">
    <citation type="submission" date="2018-07" db="EMBL/GenBank/DDBJ databases">
        <title>The complete nuclear genome of the prasinophyte Chloropicon primus (CCMP1205).</title>
        <authorList>
            <person name="Pombert J.-F."/>
            <person name="Otis C."/>
            <person name="Turmel M."/>
            <person name="Lemieux C."/>
        </authorList>
    </citation>
    <scope>NUCLEOTIDE SEQUENCE [LARGE SCALE GENOMIC DNA]</scope>
    <source>
        <strain evidence="6 7">CCMP1205</strain>
    </source>
</reference>
<organism evidence="6 7">
    <name type="scientific">Chloropicon primus</name>
    <dbReference type="NCBI Taxonomy" id="1764295"/>
    <lineage>
        <taxon>Eukaryota</taxon>
        <taxon>Viridiplantae</taxon>
        <taxon>Chlorophyta</taxon>
        <taxon>Chloropicophyceae</taxon>
        <taxon>Chloropicales</taxon>
        <taxon>Chloropicaceae</taxon>
        <taxon>Chloropicon</taxon>
    </lineage>
</organism>
<dbReference type="EMBL" id="CP031038">
    <property type="protein sequence ID" value="QDZ21496.1"/>
    <property type="molecule type" value="Genomic_DNA"/>
</dbReference>
<dbReference type="InterPro" id="IPR002123">
    <property type="entry name" value="Plipid/glycerol_acylTrfase"/>
</dbReference>
<dbReference type="CDD" id="cd07989">
    <property type="entry name" value="LPLAT_AGPAT-like"/>
    <property type="match status" value="1"/>
</dbReference>
<evidence type="ECO:0000313" key="7">
    <source>
        <dbReference type="Proteomes" id="UP000316726"/>
    </source>
</evidence>
<dbReference type="SUPFAM" id="SSF69593">
    <property type="entry name" value="Glycerol-3-phosphate (1)-acyltransferase"/>
    <property type="match status" value="1"/>
</dbReference>
<dbReference type="GO" id="GO:0006654">
    <property type="term" value="P:phosphatidic acid biosynthetic process"/>
    <property type="evidence" value="ECO:0007669"/>
    <property type="project" value="TreeGrafter"/>
</dbReference>
<feature type="transmembrane region" description="Helical" evidence="4">
    <location>
        <begin position="36"/>
        <end position="58"/>
    </location>
</feature>
<dbReference type="PANTHER" id="PTHR10434:SF11">
    <property type="entry name" value="1-ACYL-SN-GLYCEROL-3-PHOSPHATE ACYLTRANSFERASE"/>
    <property type="match status" value="1"/>
</dbReference>
<keyword evidence="4" id="KW-0812">Transmembrane</keyword>
<feature type="transmembrane region" description="Helical" evidence="4">
    <location>
        <begin position="335"/>
        <end position="355"/>
    </location>
</feature>
<evidence type="ECO:0000259" key="5">
    <source>
        <dbReference type="SMART" id="SM00563"/>
    </source>
</evidence>
<gene>
    <name evidence="6" type="ORF">A3770_05p40140</name>
</gene>
<feature type="domain" description="Phospholipid/glycerol acyltransferase" evidence="5">
    <location>
        <begin position="394"/>
        <end position="515"/>
    </location>
</feature>
<dbReference type="GO" id="GO:0003841">
    <property type="term" value="F:1-acylglycerol-3-phosphate O-acyltransferase activity"/>
    <property type="evidence" value="ECO:0007669"/>
    <property type="project" value="TreeGrafter"/>
</dbReference>
<feature type="transmembrane region" description="Helical" evidence="4">
    <location>
        <begin position="64"/>
        <end position="82"/>
    </location>
</feature>
<keyword evidence="2" id="KW-0012">Acyltransferase</keyword>
<evidence type="ECO:0000256" key="1">
    <source>
        <dbReference type="ARBA" id="ARBA00022679"/>
    </source>
</evidence>
<proteinExistence type="predicted"/>
<keyword evidence="7" id="KW-1185">Reference proteome</keyword>
<accession>A0A5B8MLU0</accession>